<evidence type="ECO:0000313" key="4">
    <source>
        <dbReference type="EMBL" id="KUG25172.1"/>
    </source>
</evidence>
<reference evidence="4" key="1">
    <citation type="journal article" date="2015" name="Proc. Natl. Acad. Sci. U.S.A.">
        <title>Networks of energetic and metabolic interactions define dynamics in microbial communities.</title>
        <authorList>
            <person name="Embree M."/>
            <person name="Liu J.K."/>
            <person name="Al-Bassam M.M."/>
            <person name="Zengler K."/>
        </authorList>
    </citation>
    <scope>NUCLEOTIDE SEQUENCE</scope>
</reference>
<dbReference type="InterPro" id="IPR038492">
    <property type="entry name" value="GBBH-like_N_sf"/>
</dbReference>
<accession>A0A0W8FWF4</accession>
<evidence type="ECO:0000256" key="1">
    <source>
        <dbReference type="ARBA" id="ARBA00022723"/>
    </source>
</evidence>
<gene>
    <name evidence="4" type="ORF">ASZ90_005012</name>
</gene>
<organism evidence="4">
    <name type="scientific">hydrocarbon metagenome</name>
    <dbReference type="NCBI Taxonomy" id="938273"/>
    <lineage>
        <taxon>unclassified sequences</taxon>
        <taxon>metagenomes</taxon>
        <taxon>ecological metagenomes</taxon>
    </lineage>
</organism>
<dbReference type="InterPro" id="IPR010376">
    <property type="entry name" value="GBBH-like_N"/>
</dbReference>
<dbReference type="AlphaFoldDB" id="A0A0W8FWF4"/>
<keyword evidence="1" id="KW-0479">Metal-binding</keyword>
<dbReference type="PANTHER" id="PTHR35303:SF5">
    <property type="entry name" value="OS02G0197800 PROTEIN"/>
    <property type="match status" value="1"/>
</dbReference>
<comment type="caution">
    <text evidence="4">The sequence shown here is derived from an EMBL/GenBank/DDBJ whole genome shotgun (WGS) entry which is preliminary data.</text>
</comment>
<keyword evidence="2" id="KW-0408">Iron</keyword>
<evidence type="ECO:0000256" key="2">
    <source>
        <dbReference type="ARBA" id="ARBA00023004"/>
    </source>
</evidence>
<protein>
    <recommendedName>
        <fullName evidence="3">Gamma-butyrobetaine hydroxylase-like N-terminal domain-containing protein</fullName>
    </recommendedName>
</protein>
<dbReference type="EMBL" id="LNQE01000754">
    <property type="protein sequence ID" value="KUG25172.1"/>
    <property type="molecule type" value="Genomic_DNA"/>
</dbReference>
<name>A0A0W8FWF4_9ZZZZ</name>
<dbReference type="Gene3D" id="3.30.2020.30">
    <property type="match status" value="1"/>
</dbReference>
<sequence>MLQPTKIKIDKKETLLIEWDDGEIYRYPLTYLRDESPDAENKGETILWREYAPPPKGPDKPGKYEIENIEIVGNYGLSIKWKDGYDYGIYSYDLLRTWGKYFQIKENTHQDFDKHGINSEKSSD</sequence>
<dbReference type="Pfam" id="PF06155">
    <property type="entry name" value="GBBH-like_N"/>
    <property type="match status" value="1"/>
</dbReference>
<proteinExistence type="predicted"/>
<dbReference type="PANTHER" id="PTHR35303">
    <property type="entry name" value="OS02G0197800 PROTEIN"/>
    <property type="match status" value="1"/>
</dbReference>
<evidence type="ECO:0000259" key="3">
    <source>
        <dbReference type="Pfam" id="PF06155"/>
    </source>
</evidence>
<dbReference type="GO" id="GO:0046872">
    <property type="term" value="F:metal ion binding"/>
    <property type="evidence" value="ECO:0007669"/>
    <property type="project" value="UniProtKB-KW"/>
</dbReference>
<feature type="domain" description="Gamma-butyrobetaine hydroxylase-like N-terminal" evidence="3">
    <location>
        <begin position="11"/>
        <end position="96"/>
    </location>
</feature>